<proteinExistence type="predicted"/>
<dbReference type="SUPFAM" id="SSF52833">
    <property type="entry name" value="Thioredoxin-like"/>
    <property type="match status" value="1"/>
</dbReference>
<dbReference type="PROSITE" id="PS51352">
    <property type="entry name" value="THIOREDOXIN_2"/>
    <property type="match status" value="1"/>
</dbReference>
<dbReference type="Gene3D" id="3.40.30.10">
    <property type="entry name" value="Glutaredoxin"/>
    <property type="match status" value="1"/>
</dbReference>
<keyword evidence="4" id="KW-1185">Reference proteome</keyword>
<dbReference type="InterPro" id="IPR013766">
    <property type="entry name" value="Thioredoxin_domain"/>
</dbReference>
<name>A0A1I4SCF5_9FLAO</name>
<evidence type="ECO:0000313" key="4">
    <source>
        <dbReference type="Proteomes" id="UP000199149"/>
    </source>
</evidence>
<dbReference type="Pfam" id="PF13899">
    <property type="entry name" value="Thioredoxin_7"/>
    <property type="match status" value="1"/>
</dbReference>
<evidence type="ECO:0000256" key="1">
    <source>
        <dbReference type="ARBA" id="ARBA00023284"/>
    </source>
</evidence>
<dbReference type="Proteomes" id="UP000199149">
    <property type="component" value="Unassembled WGS sequence"/>
</dbReference>
<protein>
    <submittedName>
        <fullName evidence="3">Thioredoxin-like</fullName>
    </submittedName>
</protein>
<dbReference type="InterPro" id="IPR036249">
    <property type="entry name" value="Thioredoxin-like_sf"/>
</dbReference>
<feature type="domain" description="Thioredoxin" evidence="2">
    <location>
        <begin position="1"/>
        <end position="150"/>
    </location>
</feature>
<dbReference type="EMBL" id="FOUZ01000001">
    <property type="protein sequence ID" value="SFM62014.1"/>
    <property type="molecule type" value="Genomic_DNA"/>
</dbReference>
<accession>A0A1I4SCF5</accession>
<dbReference type="OrthoDB" id="9811036at2"/>
<reference evidence="4" key="1">
    <citation type="submission" date="2016-10" db="EMBL/GenBank/DDBJ databases">
        <authorList>
            <person name="Varghese N."/>
            <person name="Submissions S."/>
        </authorList>
    </citation>
    <scope>NUCLEOTIDE SEQUENCE [LARGE SCALE GENOMIC DNA]</scope>
    <source>
        <strain evidence="4">XJ109</strain>
    </source>
</reference>
<organism evidence="3 4">
    <name type="scientific">Algoriella xinjiangensis</name>
    <dbReference type="NCBI Taxonomy" id="684065"/>
    <lineage>
        <taxon>Bacteria</taxon>
        <taxon>Pseudomonadati</taxon>
        <taxon>Bacteroidota</taxon>
        <taxon>Flavobacteriia</taxon>
        <taxon>Flavobacteriales</taxon>
        <taxon>Weeksellaceae</taxon>
        <taxon>Algoriella</taxon>
    </lineage>
</organism>
<dbReference type="RefSeq" id="WP_092905557.1">
    <property type="nucleotide sequence ID" value="NZ_FOUZ01000001.1"/>
</dbReference>
<evidence type="ECO:0000313" key="3">
    <source>
        <dbReference type="EMBL" id="SFM62014.1"/>
    </source>
</evidence>
<evidence type="ECO:0000259" key="2">
    <source>
        <dbReference type="PROSITE" id="PS51352"/>
    </source>
</evidence>
<dbReference type="PROSITE" id="PS00194">
    <property type="entry name" value="THIOREDOXIN_1"/>
    <property type="match status" value="1"/>
</dbReference>
<keyword evidence="1" id="KW-0676">Redox-active center</keyword>
<sequence length="155" mass="18518">MKNIQLIISFLIYNLCFGQLDLNQFNLQFQSNPKPILLYFYTDWCTYCKIQEKEIEQNKTIKTQLENDVYFLKINGESLDDINFLGKIYIAKSTQQKKNNHSFTLHFTEENEQINYPFWVIINEKQEVIGKYFGLIKNNQLDEILDKLTSIDRIN</sequence>
<dbReference type="STRING" id="684065.SAMN05421738_101144"/>
<dbReference type="InterPro" id="IPR017937">
    <property type="entry name" value="Thioredoxin_CS"/>
</dbReference>
<dbReference type="AlphaFoldDB" id="A0A1I4SCF5"/>
<gene>
    <name evidence="3" type="ORF">SAMN05421738_101144</name>
</gene>